<evidence type="ECO:0000256" key="1">
    <source>
        <dbReference type="SAM" id="SignalP"/>
    </source>
</evidence>
<gene>
    <name evidence="2" type="ORF">J2I48_11035</name>
</gene>
<keyword evidence="3" id="KW-1185">Reference proteome</keyword>
<keyword evidence="1" id="KW-0732">Signal</keyword>
<dbReference type="EMBL" id="JAFMYU010000007">
    <property type="protein sequence ID" value="MBO0931533.1"/>
    <property type="molecule type" value="Genomic_DNA"/>
</dbReference>
<evidence type="ECO:0000313" key="2">
    <source>
        <dbReference type="EMBL" id="MBO0931533.1"/>
    </source>
</evidence>
<feature type="chain" id="PRO_5037717804" description="VCBS repeat-containing protein" evidence="1">
    <location>
        <begin position="26"/>
        <end position="209"/>
    </location>
</feature>
<dbReference type="AlphaFoldDB" id="A0A939G849"/>
<dbReference type="RefSeq" id="WP_207335498.1">
    <property type="nucleotide sequence ID" value="NZ_JAFMYU010000007.1"/>
</dbReference>
<evidence type="ECO:0008006" key="4">
    <source>
        <dbReference type="Google" id="ProtNLM"/>
    </source>
</evidence>
<evidence type="ECO:0000313" key="3">
    <source>
        <dbReference type="Proteomes" id="UP000664795"/>
    </source>
</evidence>
<dbReference type="SUPFAM" id="SSF69318">
    <property type="entry name" value="Integrin alpha N-terminal domain"/>
    <property type="match status" value="1"/>
</dbReference>
<comment type="caution">
    <text evidence="2">The sequence shown here is derived from an EMBL/GenBank/DDBJ whole genome shotgun (WGS) entry which is preliminary data.</text>
</comment>
<proteinExistence type="predicted"/>
<dbReference type="Proteomes" id="UP000664795">
    <property type="component" value="Unassembled WGS sequence"/>
</dbReference>
<name>A0A939G849_9BACT</name>
<organism evidence="2 3">
    <name type="scientific">Fibrella aquatilis</name>
    <dbReference type="NCBI Taxonomy" id="2817059"/>
    <lineage>
        <taxon>Bacteria</taxon>
        <taxon>Pseudomonadati</taxon>
        <taxon>Bacteroidota</taxon>
        <taxon>Cytophagia</taxon>
        <taxon>Cytophagales</taxon>
        <taxon>Spirosomataceae</taxon>
        <taxon>Fibrella</taxon>
    </lineage>
</organism>
<dbReference type="InterPro" id="IPR028994">
    <property type="entry name" value="Integrin_alpha_N"/>
</dbReference>
<sequence length="209" mass="23736">MLRLITARMPVTACLLILLSLPTLAQKRVSRADSIAIFKRHIAQTPGGYTYEQHATGDINNDRQADVVIIAHKPNPKPNTTRVNYDRRVLLLLNEPNGRFKNGPYTDQLLRCSTCGGGSLMDPLSRVDFFGKSLTFIQSYGMGLKTNEFVTFRYEDKEKDWLLYTISMSKSELVNGGKSERITPPERVGKRDFGHIRFQEFTRKLIPAN</sequence>
<accession>A0A939G849</accession>
<reference evidence="2 3" key="1">
    <citation type="submission" date="2021-03" db="EMBL/GenBank/DDBJ databases">
        <title>Fibrella sp. HMF5036 genome sequencing and assembly.</title>
        <authorList>
            <person name="Kang H."/>
            <person name="Kim H."/>
            <person name="Bae S."/>
            <person name="Joh K."/>
        </authorList>
    </citation>
    <scope>NUCLEOTIDE SEQUENCE [LARGE SCALE GENOMIC DNA]</scope>
    <source>
        <strain evidence="2 3">HMF5036</strain>
    </source>
</reference>
<protein>
    <recommendedName>
        <fullName evidence="4">VCBS repeat-containing protein</fullName>
    </recommendedName>
</protein>
<feature type="signal peptide" evidence="1">
    <location>
        <begin position="1"/>
        <end position="25"/>
    </location>
</feature>